<keyword evidence="1" id="KW-0133">Cell shape</keyword>
<dbReference type="EMBL" id="FUWY01000005">
    <property type="protein sequence ID" value="SJZ84919.1"/>
    <property type="molecule type" value="Genomic_DNA"/>
</dbReference>
<comment type="pathway">
    <text evidence="1">Cell wall biogenesis; peptidoglycan biosynthesis.</text>
</comment>
<evidence type="ECO:0000313" key="5">
    <source>
        <dbReference type="Proteomes" id="UP000243297"/>
    </source>
</evidence>
<dbReference type="GO" id="GO:0009252">
    <property type="term" value="P:peptidoglycan biosynthetic process"/>
    <property type="evidence" value="ECO:0007669"/>
    <property type="project" value="UniProtKB-UniRule"/>
</dbReference>
<gene>
    <name evidence="1" type="primary">murL</name>
    <name evidence="4" type="ORF">SAMN02745191_1818</name>
</gene>
<dbReference type="STRING" id="118967.SAMN02745191_1818"/>
<keyword evidence="1" id="KW-0132">Cell division</keyword>
<organism evidence="4 5">
    <name type="scientific">Anaerorhabdus furcosa</name>
    <dbReference type="NCBI Taxonomy" id="118967"/>
    <lineage>
        <taxon>Bacteria</taxon>
        <taxon>Bacillati</taxon>
        <taxon>Bacillota</taxon>
        <taxon>Erysipelotrichia</taxon>
        <taxon>Erysipelotrichales</taxon>
        <taxon>Erysipelotrichaceae</taxon>
        <taxon>Anaerorhabdus</taxon>
    </lineage>
</organism>
<name>A0A1T4P0F4_9FIRM</name>
<dbReference type="Proteomes" id="UP000243297">
    <property type="component" value="Unassembled WGS sequence"/>
</dbReference>
<keyword evidence="5" id="KW-1185">Reference proteome</keyword>
<evidence type="ECO:0000256" key="1">
    <source>
        <dbReference type="HAMAP-Rule" id="MF_02209"/>
    </source>
</evidence>
<dbReference type="GO" id="GO:0071555">
    <property type="term" value="P:cell wall organization"/>
    <property type="evidence" value="ECO:0007669"/>
    <property type="project" value="UniProtKB-KW"/>
</dbReference>
<comment type="catalytic activity">
    <reaction evidence="1">
        <text>UDP-N-acetyl-alpha-D-muramoyl-L-alanyl-L-glutamate + ATP + H2O = UDP-N-acetyl-alpha-D-muramoyl-L-alanyl-D-glutamate + AMP + diphosphate + H(+)</text>
        <dbReference type="Rhea" id="RHEA:58812"/>
        <dbReference type="ChEBI" id="CHEBI:15377"/>
        <dbReference type="ChEBI" id="CHEBI:15378"/>
        <dbReference type="ChEBI" id="CHEBI:30616"/>
        <dbReference type="ChEBI" id="CHEBI:33019"/>
        <dbReference type="ChEBI" id="CHEBI:83900"/>
        <dbReference type="ChEBI" id="CHEBI:142725"/>
        <dbReference type="ChEBI" id="CHEBI:456215"/>
        <dbReference type="EC" id="5.1.1.23"/>
    </reaction>
</comment>
<evidence type="ECO:0000259" key="3">
    <source>
        <dbReference type="Pfam" id="PF26299"/>
    </source>
</evidence>
<keyword evidence="1" id="KW-0413">Isomerase</keyword>
<keyword evidence="1" id="KW-0131">Cell cycle</keyword>
<sequence length="454" mass="52374">MNYTELRQQYPNFIYHDFHIEENDSEFRITYDFEIAGLELFNPTYLFKKRGNQVFSNKKIVRELVFSLGLVECISYWKITCSPHLIIECGKLNDNQIAWWKKLYFHGLGEFFYINQIQPNFDDFITLNCVGKEIEGDILVQEYVGQLIPVGGGKDSFVSLEILKPLFEENDAFVINKVMSAIHASIAAGYEEKLVYVSRSLDARMLELNKKGYLNGHTPFSAMVAFASTLAAVLNQKKYICLSNEASANESTVLNDTVNHQYSKSYEFEKDFNEYSQQYLVPEIEYFSLLRPLSELQIAKIFSKSVQYHSVFKSCNVGSKQEIWCCHCAKCLFVYLLMAAYLEDEDCVSIFGQDMLNNEELYPILMELCGLSENKPFECVGTREEVVAAISLGIEKRVKQNKPLGILYQKYLNQVGTLELISLDEIKGEWNDEHQIPNHLLNLVKEKVEEAFYD</sequence>
<dbReference type="OrthoDB" id="9768152at2"/>
<dbReference type="GO" id="GO:0016855">
    <property type="term" value="F:racemase and epimerase activity, acting on amino acids and derivatives"/>
    <property type="evidence" value="ECO:0007669"/>
    <property type="project" value="UniProtKB-UniRule"/>
</dbReference>
<feature type="domain" description="MurL N-terminal" evidence="3">
    <location>
        <begin position="7"/>
        <end position="289"/>
    </location>
</feature>
<dbReference type="InterPro" id="IPR043689">
    <property type="entry name" value="MurL"/>
</dbReference>
<reference evidence="5" key="1">
    <citation type="submission" date="2017-02" db="EMBL/GenBank/DDBJ databases">
        <authorList>
            <person name="Varghese N."/>
            <person name="Submissions S."/>
        </authorList>
    </citation>
    <scope>NUCLEOTIDE SEQUENCE [LARGE SCALE GENOMIC DNA]</scope>
    <source>
        <strain evidence="5">ATCC 25662</strain>
    </source>
</reference>
<dbReference type="RefSeq" id="WP_078712224.1">
    <property type="nucleotide sequence ID" value="NZ_FUWY01000005.1"/>
</dbReference>
<dbReference type="GO" id="GO:0051301">
    <property type="term" value="P:cell division"/>
    <property type="evidence" value="ECO:0007669"/>
    <property type="project" value="UniProtKB-KW"/>
</dbReference>
<dbReference type="UniPathway" id="UPA00219"/>
<dbReference type="HAMAP" id="MF_02209">
    <property type="entry name" value="MurL"/>
    <property type="match status" value="1"/>
</dbReference>
<dbReference type="Pfam" id="PF26299">
    <property type="entry name" value="MurL_N"/>
    <property type="match status" value="1"/>
</dbReference>
<comment type="function">
    <text evidence="1">Cell wall formation. Catalyzes epimerization of the terminal L-glutamate in UDP-N-acetyl-alpha-D-muramoyl-L-alanyl-L-glutamate.</text>
</comment>
<dbReference type="InterPro" id="IPR058741">
    <property type="entry name" value="MurL_C"/>
</dbReference>
<comment type="similarity">
    <text evidence="1">Belongs to the MurL family.</text>
</comment>
<dbReference type="GO" id="GO:0005737">
    <property type="term" value="C:cytoplasm"/>
    <property type="evidence" value="ECO:0007669"/>
    <property type="project" value="UniProtKB-UniRule"/>
</dbReference>
<dbReference type="InterPro" id="IPR058740">
    <property type="entry name" value="MurL_N"/>
</dbReference>
<feature type="domain" description="MurL C-terminal" evidence="2">
    <location>
        <begin position="311"/>
        <end position="401"/>
    </location>
</feature>
<dbReference type="GO" id="GO:0008360">
    <property type="term" value="P:regulation of cell shape"/>
    <property type="evidence" value="ECO:0007669"/>
    <property type="project" value="UniProtKB-KW"/>
</dbReference>
<evidence type="ECO:0000313" key="4">
    <source>
        <dbReference type="EMBL" id="SJZ84919.1"/>
    </source>
</evidence>
<protein>
    <recommendedName>
        <fullName evidence="1">UDP-N-acetyl-alpha-D-muramoyl-L-alanyl-L-glutamate epimerase</fullName>
        <ecNumber evidence="1">5.1.1.23</ecNumber>
    </recommendedName>
    <alternativeName>
        <fullName evidence="1">UDP-MurNAc-L-Ala-L-Glu epimerase</fullName>
    </alternativeName>
</protein>
<accession>A0A1T4P0F4</accession>
<keyword evidence="1" id="KW-0573">Peptidoglycan synthesis</keyword>
<keyword evidence="1" id="KW-0961">Cell wall biogenesis/degradation</keyword>
<proteinExistence type="inferred from homology"/>
<dbReference type="Pfam" id="PF26298">
    <property type="entry name" value="MurL_epimerase_C"/>
    <property type="match status" value="1"/>
</dbReference>
<dbReference type="EC" id="5.1.1.23" evidence="1"/>
<evidence type="ECO:0000259" key="2">
    <source>
        <dbReference type="Pfam" id="PF26298"/>
    </source>
</evidence>
<dbReference type="AlphaFoldDB" id="A0A1T4P0F4"/>